<dbReference type="InterPro" id="IPR036890">
    <property type="entry name" value="HATPase_C_sf"/>
</dbReference>
<dbReference type="Pfam" id="PF02518">
    <property type="entry name" value="HATPase_c"/>
    <property type="match status" value="1"/>
</dbReference>
<protein>
    <recommendedName>
        <fullName evidence="3">histidine kinase</fullName>
        <ecNumber evidence="3">2.7.13.3</ecNumber>
    </recommendedName>
</protein>
<dbReference type="Gene3D" id="3.30.565.10">
    <property type="entry name" value="Histidine kinase-like ATPase, C-terminal domain"/>
    <property type="match status" value="1"/>
</dbReference>
<name>A0A1S8KYN8_9CLOT</name>
<evidence type="ECO:0000256" key="3">
    <source>
        <dbReference type="ARBA" id="ARBA00012438"/>
    </source>
</evidence>
<dbReference type="InterPro" id="IPR005467">
    <property type="entry name" value="His_kinase_dom"/>
</dbReference>
<dbReference type="SMART" id="SM00388">
    <property type="entry name" value="HisKA"/>
    <property type="match status" value="1"/>
</dbReference>
<dbReference type="Proteomes" id="UP000190951">
    <property type="component" value="Chromosome"/>
</dbReference>
<evidence type="ECO:0000256" key="7">
    <source>
        <dbReference type="ARBA" id="ARBA00022777"/>
    </source>
</evidence>
<dbReference type="EC" id="2.7.13.3" evidence="3"/>
<evidence type="ECO:0000313" key="12">
    <source>
        <dbReference type="Proteomes" id="UP000190951"/>
    </source>
</evidence>
<dbReference type="SUPFAM" id="SSF47384">
    <property type="entry name" value="Homodimeric domain of signal transducing histidine kinase"/>
    <property type="match status" value="1"/>
</dbReference>
<dbReference type="AlphaFoldDB" id="A0A1S8KYN8"/>
<sequence>MIVIVVCILSILTILLFLYIVFLQKEIKNINKILTKRLKENTHQPISLALFNKELINLSSNINRCLKVEEELRIESIREEKYFKEMIANISHDLRTPLTAIKGYQQLISKEDLTPSQSKKLKIAQKHTDELSDLIEHFFEYSYLINAKPELKIVSVNLTNLVIECIAGEVTEFEKKSIKVNIEDENQVFAMVDKEMTIRIIQNLIRNCIAHSAGDVTVKVFKKDMAVIIFKNPLENHKEIDIERIFDRFYVGDSLRHKSTGLGLSIVKLLTEEQRGNVGADIQGNMLQIKVSLPV</sequence>
<dbReference type="Pfam" id="PF00512">
    <property type="entry name" value="HisKA"/>
    <property type="match status" value="1"/>
</dbReference>
<keyword evidence="6" id="KW-0812">Transmembrane</keyword>
<dbReference type="InterPro" id="IPR050398">
    <property type="entry name" value="HssS/ArlS-like"/>
</dbReference>
<keyword evidence="4" id="KW-0597">Phosphoprotein</keyword>
<dbReference type="InterPro" id="IPR003594">
    <property type="entry name" value="HATPase_dom"/>
</dbReference>
<dbReference type="STRING" id="84029.CROST_41320"/>
<keyword evidence="8" id="KW-1133">Transmembrane helix</keyword>
<proteinExistence type="predicted"/>
<dbReference type="PANTHER" id="PTHR45528:SF8">
    <property type="entry name" value="HISTIDINE KINASE"/>
    <property type="match status" value="1"/>
</dbReference>
<dbReference type="GO" id="GO:0005886">
    <property type="term" value="C:plasma membrane"/>
    <property type="evidence" value="ECO:0007669"/>
    <property type="project" value="TreeGrafter"/>
</dbReference>
<dbReference type="Gene3D" id="1.10.287.130">
    <property type="match status" value="1"/>
</dbReference>
<dbReference type="SUPFAM" id="SSF55874">
    <property type="entry name" value="ATPase domain of HSP90 chaperone/DNA topoisomerase II/histidine kinase"/>
    <property type="match status" value="1"/>
</dbReference>
<dbReference type="PROSITE" id="PS50109">
    <property type="entry name" value="HIS_KIN"/>
    <property type="match status" value="1"/>
</dbReference>
<reference evidence="11 12" key="1">
    <citation type="submission" date="2022-04" db="EMBL/GenBank/DDBJ databases">
        <title>Genome sequence of C. roseum typestrain.</title>
        <authorList>
            <person name="Poehlein A."/>
            <person name="Schoch T."/>
            <person name="Duerre P."/>
            <person name="Daniel R."/>
        </authorList>
    </citation>
    <scope>NUCLEOTIDE SEQUENCE [LARGE SCALE GENOMIC DNA]</scope>
    <source>
        <strain evidence="11 12">DSM 7320</strain>
    </source>
</reference>
<keyword evidence="10" id="KW-0472">Membrane</keyword>
<keyword evidence="9" id="KW-0902">Two-component regulatory system</keyword>
<dbReference type="InterPro" id="IPR003661">
    <property type="entry name" value="HisK_dim/P_dom"/>
</dbReference>
<evidence type="ECO:0000256" key="2">
    <source>
        <dbReference type="ARBA" id="ARBA00004141"/>
    </source>
</evidence>
<dbReference type="GO" id="GO:0000155">
    <property type="term" value="F:phosphorelay sensor kinase activity"/>
    <property type="evidence" value="ECO:0007669"/>
    <property type="project" value="InterPro"/>
</dbReference>
<evidence type="ECO:0000256" key="6">
    <source>
        <dbReference type="ARBA" id="ARBA00022692"/>
    </source>
</evidence>
<dbReference type="SMART" id="SM00387">
    <property type="entry name" value="HATPase_c"/>
    <property type="match status" value="1"/>
</dbReference>
<evidence type="ECO:0000256" key="5">
    <source>
        <dbReference type="ARBA" id="ARBA00022679"/>
    </source>
</evidence>
<evidence type="ECO:0000256" key="10">
    <source>
        <dbReference type="ARBA" id="ARBA00023136"/>
    </source>
</evidence>
<gene>
    <name evidence="11" type="primary">sasA_2</name>
    <name evidence="11" type="ORF">CROST_004610</name>
</gene>
<evidence type="ECO:0000256" key="8">
    <source>
        <dbReference type="ARBA" id="ARBA00022989"/>
    </source>
</evidence>
<organism evidence="11 12">
    <name type="scientific">Clostridium felsineum</name>
    <dbReference type="NCBI Taxonomy" id="36839"/>
    <lineage>
        <taxon>Bacteria</taxon>
        <taxon>Bacillati</taxon>
        <taxon>Bacillota</taxon>
        <taxon>Clostridia</taxon>
        <taxon>Eubacteriales</taxon>
        <taxon>Clostridiaceae</taxon>
        <taxon>Clostridium</taxon>
    </lineage>
</organism>
<evidence type="ECO:0000256" key="1">
    <source>
        <dbReference type="ARBA" id="ARBA00000085"/>
    </source>
</evidence>
<comment type="catalytic activity">
    <reaction evidence="1">
        <text>ATP + protein L-histidine = ADP + protein N-phospho-L-histidine.</text>
        <dbReference type="EC" id="2.7.13.3"/>
    </reaction>
</comment>
<accession>A0A1S8KYN8</accession>
<comment type="subcellular location">
    <subcellularLocation>
        <location evidence="2">Membrane</location>
        <topology evidence="2">Multi-pass membrane protein</topology>
    </subcellularLocation>
</comment>
<evidence type="ECO:0000256" key="4">
    <source>
        <dbReference type="ARBA" id="ARBA00022553"/>
    </source>
</evidence>
<dbReference type="PANTHER" id="PTHR45528">
    <property type="entry name" value="SENSOR HISTIDINE KINASE CPXA"/>
    <property type="match status" value="1"/>
</dbReference>
<dbReference type="CDD" id="cd00082">
    <property type="entry name" value="HisKA"/>
    <property type="match status" value="1"/>
</dbReference>
<evidence type="ECO:0000313" key="11">
    <source>
        <dbReference type="EMBL" id="URZ09768.1"/>
    </source>
</evidence>
<keyword evidence="7" id="KW-0418">Kinase</keyword>
<dbReference type="KEGG" id="crw:CROST_004610"/>
<keyword evidence="12" id="KW-1185">Reference proteome</keyword>
<dbReference type="InterPro" id="IPR036097">
    <property type="entry name" value="HisK_dim/P_sf"/>
</dbReference>
<dbReference type="EMBL" id="CP096983">
    <property type="protein sequence ID" value="URZ09768.1"/>
    <property type="molecule type" value="Genomic_DNA"/>
</dbReference>
<evidence type="ECO:0000256" key="9">
    <source>
        <dbReference type="ARBA" id="ARBA00023012"/>
    </source>
</evidence>
<keyword evidence="5 11" id="KW-0808">Transferase</keyword>